<dbReference type="PANTHER" id="PTHR11776">
    <property type="entry name" value="ADENINE PHOSPHORIBOSYLTRANSFERASE"/>
    <property type="match status" value="1"/>
</dbReference>
<evidence type="ECO:0000256" key="5">
    <source>
        <dbReference type="ARBA" id="ARBA00011738"/>
    </source>
</evidence>
<comment type="subunit">
    <text evidence="5">Homodimer.</text>
</comment>
<reference evidence="12 13" key="1">
    <citation type="submission" date="2020-08" db="EMBL/GenBank/DDBJ databases">
        <authorList>
            <person name="Newling K."/>
            <person name="Davey J."/>
            <person name="Forrester S."/>
        </authorList>
    </citation>
    <scope>NUCLEOTIDE SEQUENCE [LARGE SCALE GENOMIC DNA]</scope>
    <source>
        <strain evidence="13">Crithidia deanei Carvalho (ATCC PRA-265)</strain>
    </source>
</reference>
<comment type="catalytic activity">
    <reaction evidence="1">
        <text>AMP + diphosphate = 5-phospho-alpha-D-ribose 1-diphosphate + adenine</text>
        <dbReference type="Rhea" id="RHEA:16609"/>
        <dbReference type="ChEBI" id="CHEBI:16708"/>
        <dbReference type="ChEBI" id="CHEBI:33019"/>
        <dbReference type="ChEBI" id="CHEBI:58017"/>
        <dbReference type="ChEBI" id="CHEBI:456215"/>
        <dbReference type="EC" id="2.4.2.7"/>
    </reaction>
</comment>
<dbReference type="GO" id="GO:0003999">
    <property type="term" value="F:adenine phosphoribosyltransferase activity"/>
    <property type="evidence" value="ECO:0007669"/>
    <property type="project" value="UniProtKB-EC"/>
</dbReference>
<dbReference type="GO" id="GO:0005737">
    <property type="term" value="C:cytoplasm"/>
    <property type="evidence" value="ECO:0007669"/>
    <property type="project" value="UniProtKB-SubCell"/>
</dbReference>
<comment type="similarity">
    <text evidence="4">Belongs to the purine/pyrimidine phosphoribosyltransferase family.</text>
</comment>
<evidence type="ECO:0000256" key="4">
    <source>
        <dbReference type="ARBA" id="ARBA00008391"/>
    </source>
</evidence>
<evidence type="ECO:0000256" key="2">
    <source>
        <dbReference type="ARBA" id="ARBA00004496"/>
    </source>
</evidence>
<dbReference type="Pfam" id="PF00156">
    <property type="entry name" value="Pribosyltran"/>
    <property type="match status" value="1"/>
</dbReference>
<dbReference type="CDD" id="cd06223">
    <property type="entry name" value="PRTases_typeI"/>
    <property type="match status" value="1"/>
</dbReference>
<evidence type="ECO:0000313" key="12">
    <source>
        <dbReference type="EMBL" id="CAD2215910.1"/>
    </source>
</evidence>
<dbReference type="EC" id="2.4.2.7" evidence="6"/>
<evidence type="ECO:0000256" key="1">
    <source>
        <dbReference type="ARBA" id="ARBA00000868"/>
    </source>
</evidence>
<dbReference type="EMBL" id="LR877149">
    <property type="protein sequence ID" value="CAD2215910.1"/>
    <property type="molecule type" value="Genomic_DNA"/>
</dbReference>
<evidence type="ECO:0000256" key="6">
    <source>
        <dbReference type="ARBA" id="ARBA00011893"/>
    </source>
</evidence>
<keyword evidence="13" id="KW-1185">Reference proteome</keyword>
<keyword evidence="9 12" id="KW-0808">Transferase</keyword>
<dbReference type="InterPro" id="IPR000836">
    <property type="entry name" value="PRTase_dom"/>
</dbReference>
<gene>
    <name evidence="12" type="ORF">ADEAN_000336800</name>
</gene>
<accession>A0A7G2C7V0</accession>
<comment type="pathway">
    <text evidence="3">Purine metabolism; AMP biosynthesis via salvage pathway; AMP from adenine: step 1/1.</text>
</comment>
<evidence type="ECO:0000256" key="10">
    <source>
        <dbReference type="ARBA" id="ARBA00022726"/>
    </source>
</evidence>
<evidence type="ECO:0000313" key="13">
    <source>
        <dbReference type="Proteomes" id="UP000515908"/>
    </source>
</evidence>
<dbReference type="PANTHER" id="PTHR11776:SF7">
    <property type="entry name" value="PHOSPHORIBOSYLTRANSFERASE DOMAIN-CONTAINING PROTEIN"/>
    <property type="match status" value="1"/>
</dbReference>
<protein>
    <recommendedName>
        <fullName evidence="6">adenine phosphoribosyltransferase</fullName>
        <ecNumber evidence="6">2.4.2.7</ecNumber>
    </recommendedName>
</protein>
<keyword evidence="10" id="KW-0660">Purine salvage</keyword>
<dbReference type="AlphaFoldDB" id="A0A7G2C7V0"/>
<dbReference type="OrthoDB" id="363185at2759"/>
<dbReference type="InterPro" id="IPR050120">
    <property type="entry name" value="Adenine_PRTase"/>
</dbReference>
<dbReference type="VEuPathDB" id="TriTrypDB:ADEAN_000336800"/>
<keyword evidence="8" id="KW-0328">Glycosyltransferase</keyword>
<feature type="domain" description="Phosphoribosyltransferase" evidence="11">
    <location>
        <begin position="45"/>
        <end position="177"/>
    </location>
</feature>
<comment type="subcellular location">
    <subcellularLocation>
        <location evidence="2">Cytoplasm</location>
    </subcellularLocation>
</comment>
<evidence type="ECO:0000256" key="8">
    <source>
        <dbReference type="ARBA" id="ARBA00022676"/>
    </source>
</evidence>
<dbReference type="GO" id="GO:0006166">
    <property type="term" value="P:purine ribonucleoside salvage"/>
    <property type="evidence" value="ECO:0007669"/>
    <property type="project" value="UniProtKB-KW"/>
</dbReference>
<proteinExistence type="inferred from homology"/>
<evidence type="ECO:0000256" key="7">
    <source>
        <dbReference type="ARBA" id="ARBA00022490"/>
    </source>
</evidence>
<keyword evidence="7" id="KW-0963">Cytoplasm</keyword>
<evidence type="ECO:0000259" key="11">
    <source>
        <dbReference type="Pfam" id="PF00156"/>
    </source>
</evidence>
<name>A0A7G2C7V0_9TRYP</name>
<dbReference type="Proteomes" id="UP000515908">
    <property type="component" value="Chromosome 05"/>
</dbReference>
<dbReference type="InterPro" id="IPR029057">
    <property type="entry name" value="PRTase-like"/>
</dbReference>
<dbReference type="SUPFAM" id="SSF53271">
    <property type="entry name" value="PRTase-like"/>
    <property type="match status" value="1"/>
</dbReference>
<evidence type="ECO:0000256" key="3">
    <source>
        <dbReference type="ARBA" id="ARBA00004659"/>
    </source>
</evidence>
<organism evidence="12 13">
    <name type="scientific">Angomonas deanei</name>
    <dbReference type="NCBI Taxonomy" id="59799"/>
    <lineage>
        <taxon>Eukaryota</taxon>
        <taxon>Discoba</taxon>
        <taxon>Euglenozoa</taxon>
        <taxon>Kinetoplastea</taxon>
        <taxon>Metakinetoplastina</taxon>
        <taxon>Trypanosomatida</taxon>
        <taxon>Trypanosomatidae</taxon>
        <taxon>Strigomonadinae</taxon>
        <taxon>Angomonas</taxon>
    </lineage>
</organism>
<dbReference type="Gene3D" id="3.40.50.2020">
    <property type="match status" value="1"/>
</dbReference>
<sequence length="235" mass="25997">MALKEHSENFFILDENDPLAKCITKAYRWYSPKFSPRDVPRFADVGSITECPEAMRGIRDFLVQRYQAMEEKPTHILGFDARGFLFGPMLAAELSIPFVLMRKADKNAGLLIKSEPYDKEYKEAAPEVMTIRLGSIGKGSRVVLIDDVLATGGTALSGLQLVEVSGATVVEMVTVLALPFLKGVEKIHSTANGKYRDVKFIALASEDSLTEENCGDSPDYNGPRVLSYNDALKRL</sequence>
<evidence type="ECO:0000256" key="9">
    <source>
        <dbReference type="ARBA" id="ARBA00022679"/>
    </source>
</evidence>